<name>A0A494XQE9_9BURK</name>
<dbReference type="AlphaFoldDB" id="A0A494XQE9"/>
<reference evidence="1 2" key="1">
    <citation type="submission" date="2018-10" db="EMBL/GenBank/DDBJ databases">
        <title>Robbsia sp. DHC34, isolated from soil.</title>
        <authorList>
            <person name="Gao Z.-H."/>
            <person name="Qiu L.-H."/>
        </authorList>
    </citation>
    <scope>NUCLEOTIDE SEQUENCE [LARGE SCALE GENOMIC DNA]</scope>
    <source>
        <strain evidence="1 2">DHC34</strain>
    </source>
</reference>
<accession>A0A494XQE9</accession>
<protein>
    <submittedName>
        <fullName evidence="1">Uncharacterized protein</fullName>
    </submittedName>
</protein>
<organism evidence="1 2">
    <name type="scientific">Pararobbsia silviterrae</name>
    <dbReference type="NCBI Taxonomy" id="1792498"/>
    <lineage>
        <taxon>Bacteria</taxon>
        <taxon>Pseudomonadati</taxon>
        <taxon>Pseudomonadota</taxon>
        <taxon>Betaproteobacteria</taxon>
        <taxon>Burkholderiales</taxon>
        <taxon>Burkholderiaceae</taxon>
        <taxon>Pararobbsia</taxon>
    </lineage>
</organism>
<dbReference type="Proteomes" id="UP000270342">
    <property type="component" value="Unassembled WGS sequence"/>
</dbReference>
<evidence type="ECO:0000313" key="1">
    <source>
        <dbReference type="EMBL" id="RKP49753.1"/>
    </source>
</evidence>
<sequence length="62" mass="6417">MLGCLGAWVLGCLGAWVLGCLGAWVLGCLGVRVLGCADPTLAMLLERRRGSLSQAGEESRLG</sequence>
<comment type="caution">
    <text evidence="1">The sequence shown here is derived from an EMBL/GenBank/DDBJ whole genome shotgun (WGS) entry which is preliminary data.</text>
</comment>
<evidence type="ECO:0000313" key="2">
    <source>
        <dbReference type="Proteomes" id="UP000270342"/>
    </source>
</evidence>
<proteinExistence type="predicted"/>
<gene>
    <name evidence="1" type="ORF">D7S86_20980</name>
</gene>
<keyword evidence="2" id="KW-1185">Reference proteome</keyword>
<dbReference type="EMBL" id="RBZU01000010">
    <property type="protein sequence ID" value="RKP49753.1"/>
    <property type="molecule type" value="Genomic_DNA"/>
</dbReference>